<dbReference type="Proteomes" id="UP000799444">
    <property type="component" value="Unassembled WGS sequence"/>
</dbReference>
<keyword evidence="3" id="KW-1185">Reference proteome</keyword>
<dbReference type="EMBL" id="ML996292">
    <property type="protein sequence ID" value="KAF2728165.1"/>
    <property type="molecule type" value="Genomic_DNA"/>
</dbReference>
<comment type="caution">
    <text evidence="2">The sequence shown here is derived from an EMBL/GenBank/DDBJ whole genome shotgun (WGS) entry which is preliminary data.</text>
</comment>
<reference evidence="2" key="1">
    <citation type="journal article" date="2020" name="Stud. Mycol.">
        <title>101 Dothideomycetes genomes: a test case for predicting lifestyles and emergence of pathogens.</title>
        <authorList>
            <person name="Haridas S."/>
            <person name="Albert R."/>
            <person name="Binder M."/>
            <person name="Bloem J."/>
            <person name="Labutti K."/>
            <person name="Salamov A."/>
            <person name="Andreopoulos B."/>
            <person name="Baker S."/>
            <person name="Barry K."/>
            <person name="Bills G."/>
            <person name="Bluhm B."/>
            <person name="Cannon C."/>
            <person name="Castanera R."/>
            <person name="Culley D."/>
            <person name="Daum C."/>
            <person name="Ezra D."/>
            <person name="Gonzalez J."/>
            <person name="Henrissat B."/>
            <person name="Kuo A."/>
            <person name="Liang C."/>
            <person name="Lipzen A."/>
            <person name="Lutzoni F."/>
            <person name="Magnuson J."/>
            <person name="Mondo S."/>
            <person name="Nolan M."/>
            <person name="Ohm R."/>
            <person name="Pangilinan J."/>
            <person name="Park H.-J."/>
            <person name="Ramirez L."/>
            <person name="Alfaro M."/>
            <person name="Sun H."/>
            <person name="Tritt A."/>
            <person name="Yoshinaga Y."/>
            <person name="Zwiers L.-H."/>
            <person name="Turgeon B."/>
            <person name="Goodwin S."/>
            <person name="Spatafora J."/>
            <person name="Crous P."/>
            <person name="Grigoriev I."/>
        </authorList>
    </citation>
    <scope>NUCLEOTIDE SEQUENCE</scope>
    <source>
        <strain evidence="2">CBS 125425</strain>
    </source>
</reference>
<dbReference type="InterPro" id="IPR052974">
    <property type="entry name" value="GH79_Enzymes"/>
</dbReference>
<proteinExistence type="predicted"/>
<dbReference type="OrthoDB" id="2831684at2759"/>
<dbReference type="PANTHER" id="PTHR36183">
    <property type="entry name" value="BETA-GLUCURONIDASE"/>
    <property type="match status" value="1"/>
</dbReference>
<dbReference type="SUPFAM" id="SSF51445">
    <property type="entry name" value="(Trans)glycosidases"/>
    <property type="match status" value="1"/>
</dbReference>
<gene>
    <name evidence="2" type="ORF">EJ04DRAFT_592263</name>
</gene>
<protein>
    <recommendedName>
        <fullName evidence="1">Beta-glucuronidase C-terminal domain-containing protein</fullName>
    </recommendedName>
</protein>
<evidence type="ECO:0000259" key="1">
    <source>
        <dbReference type="Pfam" id="PF16862"/>
    </source>
</evidence>
<accession>A0A9P4QKU2</accession>
<dbReference type="InterPro" id="IPR017853">
    <property type="entry name" value="GH"/>
</dbReference>
<dbReference type="InterPro" id="IPR031728">
    <property type="entry name" value="GlcAase_C"/>
</dbReference>
<dbReference type="Gene3D" id="3.20.20.80">
    <property type="entry name" value="Glycosidases"/>
    <property type="match status" value="1"/>
</dbReference>
<organism evidence="2 3">
    <name type="scientific">Polyplosphaeria fusca</name>
    <dbReference type="NCBI Taxonomy" id="682080"/>
    <lineage>
        <taxon>Eukaryota</taxon>
        <taxon>Fungi</taxon>
        <taxon>Dikarya</taxon>
        <taxon>Ascomycota</taxon>
        <taxon>Pezizomycotina</taxon>
        <taxon>Dothideomycetes</taxon>
        <taxon>Pleosporomycetidae</taxon>
        <taxon>Pleosporales</taxon>
        <taxon>Tetraplosphaeriaceae</taxon>
        <taxon>Polyplosphaeria</taxon>
    </lineage>
</organism>
<name>A0A9P4QKU2_9PLEO</name>
<dbReference type="Pfam" id="PF16862">
    <property type="entry name" value="Glyco_hydro_79C"/>
    <property type="match status" value="1"/>
</dbReference>
<dbReference type="AlphaFoldDB" id="A0A9P4QKU2"/>
<feature type="domain" description="Beta-glucuronidase C-terminal" evidence="1">
    <location>
        <begin position="399"/>
        <end position="501"/>
    </location>
</feature>
<evidence type="ECO:0000313" key="2">
    <source>
        <dbReference type="EMBL" id="KAF2728165.1"/>
    </source>
</evidence>
<sequence>MKSSELSISFSALVPYAFAQSKNVTLNPAPAPGSGASRAVNHNFPSLAWEKSSFAEYSGNGTHPNLFSDALVNVLQEKVGTPLIIRIGGTSADQDHFNASQTVPLVKPTPPIPNKGLWGYSIGPSYFESLVNFNNSKFIWMLPMAHANDLHMSQDALHQSKLAVNKLGNKLEMLELGNEPNLYIPQKMRDNGYDPARYVAEALQHQKDFQGNVSSLPANTKYQALAYASNVDRTIWTTQKAFAANLNRNSNIHSVSWHYYQAVSGTGVTLQNTLMNHTHTTSSLNRFAAEIRWLHAHNPSLAFVLGEVGSVIAPELKWSVQATFGNALWTVDAMLYAMSINVTRMHMQSGTGFGYAPWNGTDVRPAFYALAMVGDFVGNSTEKELKVRHLDGGGERVGAYAAYEGGVLERAVVVNMGFYDGGGRRGGRGFEIKVPDGVGSVRVRRLMGPGATATGGTSWGGVVWKKSAKGVVEDHVQGGTEVIKVVRNKVQVEVKDSEAVLLQLLR</sequence>
<evidence type="ECO:0000313" key="3">
    <source>
        <dbReference type="Proteomes" id="UP000799444"/>
    </source>
</evidence>
<dbReference type="PANTHER" id="PTHR36183:SF2">
    <property type="entry name" value="BETA-GLUCURONIDASE C-TERMINAL DOMAIN-CONTAINING PROTEIN"/>
    <property type="match status" value="1"/>
</dbReference>